<accession>A0A8H6MA31</accession>
<name>A0A8H6MA31_9AGAR</name>
<feature type="region of interest" description="Disordered" evidence="1">
    <location>
        <begin position="133"/>
        <end position="167"/>
    </location>
</feature>
<evidence type="ECO:0000313" key="3">
    <source>
        <dbReference type="Proteomes" id="UP000521943"/>
    </source>
</evidence>
<keyword evidence="3" id="KW-1185">Reference proteome</keyword>
<evidence type="ECO:0000256" key="1">
    <source>
        <dbReference type="SAM" id="MobiDB-lite"/>
    </source>
</evidence>
<dbReference type="Proteomes" id="UP000521943">
    <property type="component" value="Unassembled WGS sequence"/>
</dbReference>
<dbReference type="OrthoDB" id="3265734at2759"/>
<organism evidence="2 3">
    <name type="scientific">Ephemerocybe angulata</name>
    <dbReference type="NCBI Taxonomy" id="980116"/>
    <lineage>
        <taxon>Eukaryota</taxon>
        <taxon>Fungi</taxon>
        <taxon>Dikarya</taxon>
        <taxon>Basidiomycota</taxon>
        <taxon>Agaricomycotina</taxon>
        <taxon>Agaricomycetes</taxon>
        <taxon>Agaricomycetidae</taxon>
        <taxon>Agaricales</taxon>
        <taxon>Agaricineae</taxon>
        <taxon>Psathyrellaceae</taxon>
        <taxon>Ephemerocybe</taxon>
    </lineage>
</organism>
<protein>
    <submittedName>
        <fullName evidence="2">Uncharacterized protein</fullName>
    </submittedName>
</protein>
<dbReference type="EMBL" id="JACGCI010000018">
    <property type="protein sequence ID" value="KAF6758449.1"/>
    <property type="molecule type" value="Genomic_DNA"/>
</dbReference>
<sequence length="188" mass="20526">MSISQPLLILDDRDPSIIYKGDWTPGGVPLKYGGTTTYSLRPNSTALVPFYDDGVTLSPTTVHLVQPQATTYHVNIFQSKLLPVRRYKLTISHDTPENGFLCLDAFYIGGHDMYPSSSASGGARVIVATPEPQKMSHASPHRLSKECPSHEPLSTRPLSDSSYSGPPLPGLVTPRAKQYVGLWKVTFG</sequence>
<proteinExistence type="predicted"/>
<reference evidence="2 3" key="1">
    <citation type="submission" date="2020-07" db="EMBL/GenBank/DDBJ databases">
        <title>Comparative genomics of pyrophilous fungi reveals a link between fire events and developmental genes.</title>
        <authorList>
            <consortium name="DOE Joint Genome Institute"/>
            <person name="Steindorff A.S."/>
            <person name="Carver A."/>
            <person name="Calhoun S."/>
            <person name="Stillman K."/>
            <person name="Liu H."/>
            <person name="Lipzen A."/>
            <person name="Pangilinan J."/>
            <person name="Labutti K."/>
            <person name="Bruns T.D."/>
            <person name="Grigoriev I.V."/>
        </authorList>
    </citation>
    <scope>NUCLEOTIDE SEQUENCE [LARGE SCALE GENOMIC DNA]</scope>
    <source>
        <strain evidence="2 3">CBS 144469</strain>
    </source>
</reference>
<evidence type="ECO:0000313" key="2">
    <source>
        <dbReference type="EMBL" id="KAF6758449.1"/>
    </source>
</evidence>
<dbReference type="AlphaFoldDB" id="A0A8H6MA31"/>
<gene>
    <name evidence="2" type="ORF">DFP72DRAFT_844852</name>
</gene>
<comment type="caution">
    <text evidence="2">The sequence shown here is derived from an EMBL/GenBank/DDBJ whole genome shotgun (WGS) entry which is preliminary data.</text>
</comment>